<feature type="transmembrane region" description="Helical" evidence="1">
    <location>
        <begin position="106"/>
        <end position="130"/>
    </location>
</feature>
<dbReference type="RefSeq" id="WP_207365800.1">
    <property type="nucleotide sequence ID" value="NZ_JAFMYV010000009.1"/>
</dbReference>
<dbReference type="EMBL" id="JAFMYV010000009">
    <property type="protein sequence ID" value="MBO0938257.1"/>
    <property type="molecule type" value="Genomic_DNA"/>
</dbReference>
<keyword evidence="4" id="KW-1185">Reference proteome</keyword>
<feature type="transmembrane region" description="Helical" evidence="1">
    <location>
        <begin position="137"/>
        <end position="157"/>
    </location>
</feature>
<evidence type="ECO:0000313" key="4">
    <source>
        <dbReference type="Proteomes" id="UP000664034"/>
    </source>
</evidence>
<feature type="transmembrane region" description="Helical" evidence="1">
    <location>
        <begin position="82"/>
        <end position="100"/>
    </location>
</feature>
<keyword evidence="1" id="KW-0812">Transmembrane</keyword>
<dbReference type="NCBIfam" id="TIGR00808">
    <property type="entry name" value="malonate_madM"/>
    <property type="match status" value="1"/>
</dbReference>
<feature type="transmembrane region" description="Helical" evidence="1">
    <location>
        <begin position="197"/>
        <end position="217"/>
    </location>
</feature>
<reference evidence="3" key="1">
    <citation type="submission" date="2021-03" db="EMBL/GenBank/DDBJ databases">
        <title>Fibrella sp. HMF5335 genome sequencing and assembly.</title>
        <authorList>
            <person name="Kang H."/>
            <person name="Kim H."/>
            <person name="Bae S."/>
            <person name="Joh K."/>
        </authorList>
    </citation>
    <scope>NUCLEOTIDE SEQUENCE</scope>
    <source>
        <strain evidence="3">HMF5335</strain>
    </source>
</reference>
<evidence type="ECO:0000256" key="1">
    <source>
        <dbReference type="SAM" id="Phobius"/>
    </source>
</evidence>
<sequence length="254" mass="25454">MDYITTLLVKNGLIVAFLVTGLLMVVSDELSRKLTRSKIPGSAIAIFLGLSMAYVGGLLTGGSKGIADIKALSGFELMGGSMLRDFAIVSTALGVSFAVVRKTGMAGVLSLLIGVVFTFSCGAVIAYLMGYSDAKSIVTIGAGACTFIVGPVTGAAVGASSDVIANSIAAGLVKSILVTIGTPLIARSIGLNNPSTAMIFGGLMGTTSGVAAGLAATDPKLVPYGAMTATFYTGLGCLLCPSVLYLLVAALVGH</sequence>
<accession>A0A939K2I8</accession>
<proteinExistence type="predicted"/>
<keyword evidence="1" id="KW-0472">Membrane</keyword>
<dbReference type="AlphaFoldDB" id="A0A939K2I8"/>
<feature type="transmembrane region" description="Helical" evidence="1">
    <location>
        <begin position="163"/>
        <end position="185"/>
    </location>
</feature>
<gene>
    <name evidence="3" type="primary">madM</name>
    <name evidence="3" type="ORF">J2I47_17030</name>
</gene>
<feature type="transmembrane region" description="Helical" evidence="1">
    <location>
        <begin position="7"/>
        <end position="27"/>
    </location>
</feature>
<feature type="domain" description="Malonate/sodium symporter MadM subunit N-terminal" evidence="2">
    <location>
        <begin position="5"/>
        <end position="251"/>
    </location>
</feature>
<organism evidence="3 4">
    <name type="scientific">Fibrella rubiginis</name>
    <dbReference type="NCBI Taxonomy" id="2817060"/>
    <lineage>
        <taxon>Bacteria</taxon>
        <taxon>Pseudomonadati</taxon>
        <taxon>Bacteroidota</taxon>
        <taxon>Cytophagia</taxon>
        <taxon>Cytophagales</taxon>
        <taxon>Spirosomataceae</taxon>
        <taxon>Fibrella</taxon>
    </lineage>
</organism>
<dbReference type="Proteomes" id="UP000664034">
    <property type="component" value="Unassembled WGS sequence"/>
</dbReference>
<name>A0A939K2I8_9BACT</name>
<dbReference type="InterPro" id="IPR018402">
    <property type="entry name" value="Mal/Na_symporter_MadM_N"/>
</dbReference>
<evidence type="ECO:0000259" key="2">
    <source>
        <dbReference type="Pfam" id="PF03818"/>
    </source>
</evidence>
<keyword evidence="1" id="KW-1133">Transmembrane helix</keyword>
<dbReference type="Pfam" id="PF03818">
    <property type="entry name" value="MadM"/>
    <property type="match status" value="1"/>
</dbReference>
<feature type="transmembrane region" description="Helical" evidence="1">
    <location>
        <begin position="229"/>
        <end position="252"/>
    </location>
</feature>
<protein>
    <submittedName>
        <fullName evidence="3">Malonate transporter subunit MadM</fullName>
    </submittedName>
</protein>
<dbReference type="GO" id="GO:0044668">
    <property type="term" value="F:sodium:malonate symporter activity"/>
    <property type="evidence" value="ECO:0007669"/>
    <property type="project" value="InterPro"/>
</dbReference>
<dbReference type="InterPro" id="IPR004691">
    <property type="entry name" value="Mal/Na_symporter_MadM"/>
</dbReference>
<comment type="caution">
    <text evidence="3">The sequence shown here is derived from an EMBL/GenBank/DDBJ whole genome shotgun (WGS) entry which is preliminary data.</text>
</comment>
<evidence type="ECO:0000313" key="3">
    <source>
        <dbReference type="EMBL" id="MBO0938257.1"/>
    </source>
</evidence>
<feature type="transmembrane region" description="Helical" evidence="1">
    <location>
        <begin position="39"/>
        <end position="61"/>
    </location>
</feature>